<evidence type="ECO:0000256" key="7">
    <source>
        <dbReference type="ARBA" id="ARBA00023288"/>
    </source>
</evidence>
<dbReference type="InterPro" id="IPR008844">
    <property type="entry name" value="Spore_GerAC-like"/>
</dbReference>
<keyword evidence="4" id="KW-0732">Signal</keyword>
<evidence type="ECO:0000259" key="9">
    <source>
        <dbReference type="Pfam" id="PF25198"/>
    </source>
</evidence>
<reference evidence="10 11" key="1">
    <citation type="submission" date="2022-06" db="EMBL/GenBank/DDBJ databases">
        <authorList>
            <person name="Jeon C.O."/>
        </authorList>
    </citation>
    <scope>NUCLEOTIDE SEQUENCE [LARGE SCALE GENOMIC DNA]</scope>
    <source>
        <strain evidence="10 11">KCTC 13943</strain>
    </source>
</reference>
<dbReference type="EMBL" id="JAMQCR010000002">
    <property type="protein sequence ID" value="MCM2534844.1"/>
    <property type="molecule type" value="Genomic_DNA"/>
</dbReference>
<dbReference type="Proteomes" id="UP001523262">
    <property type="component" value="Unassembled WGS sequence"/>
</dbReference>
<evidence type="ECO:0000256" key="1">
    <source>
        <dbReference type="ARBA" id="ARBA00004635"/>
    </source>
</evidence>
<evidence type="ECO:0000259" key="8">
    <source>
        <dbReference type="Pfam" id="PF05504"/>
    </source>
</evidence>
<dbReference type="InterPro" id="IPR038501">
    <property type="entry name" value="Spore_GerAC_C_sf"/>
</dbReference>
<evidence type="ECO:0000256" key="5">
    <source>
        <dbReference type="ARBA" id="ARBA00023136"/>
    </source>
</evidence>
<evidence type="ECO:0000256" key="2">
    <source>
        <dbReference type="ARBA" id="ARBA00007886"/>
    </source>
</evidence>
<dbReference type="InterPro" id="IPR057336">
    <property type="entry name" value="GerAC_N"/>
</dbReference>
<gene>
    <name evidence="10" type="ORF">NDK43_24000</name>
</gene>
<dbReference type="Pfam" id="PF05504">
    <property type="entry name" value="Spore_GerAC"/>
    <property type="match status" value="1"/>
</dbReference>
<feature type="domain" description="Spore germination GerAC-like C-terminal" evidence="8">
    <location>
        <begin position="202"/>
        <end position="355"/>
    </location>
</feature>
<accession>A0ABT0WFJ8</accession>
<evidence type="ECO:0000313" key="10">
    <source>
        <dbReference type="EMBL" id="MCM2534844.1"/>
    </source>
</evidence>
<evidence type="ECO:0000256" key="6">
    <source>
        <dbReference type="ARBA" id="ARBA00023139"/>
    </source>
</evidence>
<comment type="similarity">
    <text evidence="2">Belongs to the GerABKC lipoprotein family.</text>
</comment>
<keyword evidence="5" id="KW-0472">Membrane</keyword>
<dbReference type="InterPro" id="IPR046953">
    <property type="entry name" value="Spore_GerAC-like_C"/>
</dbReference>
<keyword evidence="6" id="KW-0564">Palmitate</keyword>
<evidence type="ECO:0000256" key="4">
    <source>
        <dbReference type="ARBA" id="ARBA00022729"/>
    </source>
</evidence>
<name>A0ABT0WFJ8_9BACI</name>
<comment type="caution">
    <text evidence="10">The sequence shown here is derived from an EMBL/GenBank/DDBJ whole genome shotgun (WGS) entry which is preliminary data.</text>
</comment>
<protein>
    <submittedName>
        <fullName evidence="10">Ger(X)C family spore germination protein</fullName>
    </submittedName>
</protein>
<keyword evidence="3" id="KW-0309">Germination</keyword>
<dbReference type="PROSITE" id="PS51257">
    <property type="entry name" value="PROKAR_LIPOPROTEIN"/>
    <property type="match status" value="1"/>
</dbReference>
<dbReference type="Gene3D" id="3.30.300.210">
    <property type="entry name" value="Nutrient germinant receptor protein C, domain 3"/>
    <property type="match status" value="1"/>
</dbReference>
<dbReference type="Pfam" id="PF25198">
    <property type="entry name" value="Spore_GerAC_N"/>
    <property type="match status" value="1"/>
</dbReference>
<dbReference type="NCBIfam" id="TIGR02887">
    <property type="entry name" value="spore_ger_x_C"/>
    <property type="match status" value="1"/>
</dbReference>
<evidence type="ECO:0000256" key="3">
    <source>
        <dbReference type="ARBA" id="ARBA00022544"/>
    </source>
</evidence>
<comment type="subcellular location">
    <subcellularLocation>
        <location evidence="1">Membrane</location>
        <topology evidence="1">Lipid-anchor</topology>
    </subcellularLocation>
</comment>
<evidence type="ECO:0000313" key="11">
    <source>
        <dbReference type="Proteomes" id="UP001523262"/>
    </source>
</evidence>
<organism evidence="10 11">
    <name type="scientific">Neobacillus pocheonensis</name>
    <dbReference type="NCBI Taxonomy" id="363869"/>
    <lineage>
        <taxon>Bacteria</taxon>
        <taxon>Bacillati</taxon>
        <taxon>Bacillota</taxon>
        <taxon>Bacilli</taxon>
        <taxon>Bacillales</taxon>
        <taxon>Bacillaceae</taxon>
        <taxon>Neobacillus</taxon>
    </lineage>
</organism>
<dbReference type="PANTHER" id="PTHR35789">
    <property type="entry name" value="SPORE GERMINATION PROTEIN B3"/>
    <property type="match status" value="1"/>
</dbReference>
<sequence length="362" mass="42151">MDFLKLVLIMVMLSSIFIITGCSSPFEENNEIEEIAPVTFWSIDQGKGGKLKISTLGPPLVKEDKRLLSLQVDLLKQAGKDLNLKYYRELKSGQLRMVLINEELAKKGIMPIINTLLSDPDISQRLYLVIVKGDFEEYIKNQLKLQSNLDYFLYRMLRHYEKKKQGEMSIVNLHQFKNNLYSPFSDPILPVFKAKPTDFIYDGTAIFKDDYFKVIAHGIDDEIFQLIDNDHYLKYLSIPKYSVVLGHVRSHVHKKLDQNNSKLSIKIDVNGRIEEYRGDKNIQNQIVLERFNKKIETFLEKKTLELINNLQQLEVDPFKIGTLTLGPFTKPMSEKEWLKHWKTLVVNVDYKIKIQPLTSVHE</sequence>
<feature type="domain" description="Spore germination protein N-terminal" evidence="9">
    <location>
        <begin position="30"/>
        <end position="193"/>
    </location>
</feature>
<keyword evidence="11" id="KW-1185">Reference proteome</keyword>
<dbReference type="PANTHER" id="PTHR35789:SF1">
    <property type="entry name" value="SPORE GERMINATION PROTEIN B3"/>
    <property type="match status" value="1"/>
</dbReference>
<proteinExistence type="inferred from homology"/>
<keyword evidence="7" id="KW-0449">Lipoprotein</keyword>